<sequence length="80" mass="9163">MFWHEIYTYILVQKTNQTNTVMKKMIFAMMLTAGIMLASCGNKTTENVEVEETVIEETAPEIEEEVLEIESDSTQVEEAQ</sequence>
<proteinExistence type="predicted"/>
<name>A0A8J3CVF5_9BACT</name>
<protein>
    <submittedName>
        <fullName evidence="1">Uncharacterized protein</fullName>
    </submittedName>
</protein>
<comment type="caution">
    <text evidence="1">The sequence shown here is derived from an EMBL/GenBank/DDBJ whole genome shotgun (WGS) entry which is preliminary data.</text>
</comment>
<reference evidence="1" key="1">
    <citation type="journal article" date="2014" name="Int. J. Syst. Evol. Microbiol.">
        <title>Complete genome sequence of Corynebacterium casei LMG S-19264T (=DSM 44701T), isolated from a smear-ripened cheese.</title>
        <authorList>
            <consortium name="US DOE Joint Genome Institute (JGI-PGF)"/>
            <person name="Walter F."/>
            <person name="Albersmeier A."/>
            <person name="Kalinowski J."/>
            <person name="Ruckert C."/>
        </authorList>
    </citation>
    <scope>NUCLEOTIDE SEQUENCE</scope>
    <source>
        <strain evidence="1">KCTC 23224</strain>
    </source>
</reference>
<reference evidence="1" key="2">
    <citation type="submission" date="2020-09" db="EMBL/GenBank/DDBJ databases">
        <authorList>
            <person name="Sun Q."/>
            <person name="Kim S."/>
        </authorList>
    </citation>
    <scope>NUCLEOTIDE SEQUENCE</scope>
    <source>
        <strain evidence="1">KCTC 23224</strain>
    </source>
</reference>
<dbReference type="Proteomes" id="UP000642809">
    <property type="component" value="Unassembled WGS sequence"/>
</dbReference>
<gene>
    <name evidence="1" type="ORF">GCM10008106_04610</name>
</gene>
<dbReference type="AlphaFoldDB" id="A0A8J3CVF5"/>
<accession>A0A8J3CVF5</accession>
<organism evidence="1 2">
    <name type="scientific">Mongoliitalea lutea</name>
    <dbReference type="NCBI Taxonomy" id="849756"/>
    <lineage>
        <taxon>Bacteria</taxon>
        <taxon>Pseudomonadati</taxon>
        <taxon>Bacteroidota</taxon>
        <taxon>Cytophagia</taxon>
        <taxon>Cytophagales</taxon>
        <taxon>Cyclobacteriaceae</taxon>
        <taxon>Mongoliitalea</taxon>
    </lineage>
</organism>
<evidence type="ECO:0000313" key="2">
    <source>
        <dbReference type="Proteomes" id="UP000642809"/>
    </source>
</evidence>
<dbReference type="EMBL" id="BMYF01000002">
    <property type="protein sequence ID" value="GHB26970.1"/>
    <property type="molecule type" value="Genomic_DNA"/>
</dbReference>
<keyword evidence="2" id="KW-1185">Reference proteome</keyword>
<evidence type="ECO:0000313" key="1">
    <source>
        <dbReference type="EMBL" id="GHB26970.1"/>
    </source>
</evidence>